<dbReference type="Pfam" id="PF05193">
    <property type="entry name" value="Peptidase_M16_C"/>
    <property type="match status" value="1"/>
</dbReference>
<dbReference type="RefSeq" id="WP_014456572.1">
    <property type="nucleotide sequence ID" value="NC_017098.1"/>
</dbReference>
<organism evidence="2 3">
    <name type="scientific">Spirochaeta africana (strain ATCC 700263 / DSM 8902 / Z-7692)</name>
    <dbReference type="NCBI Taxonomy" id="889378"/>
    <lineage>
        <taxon>Bacteria</taxon>
        <taxon>Pseudomonadati</taxon>
        <taxon>Spirochaetota</taxon>
        <taxon>Spirochaetia</taxon>
        <taxon>Spirochaetales</taxon>
        <taxon>Spirochaetaceae</taxon>
        <taxon>Spirochaeta</taxon>
    </lineage>
</organism>
<accession>H9UM47</accession>
<dbReference type="InterPro" id="IPR013578">
    <property type="entry name" value="Peptidase_M16C_assoc"/>
</dbReference>
<feature type="domain" description="Peptidase M16C associated" evidence="1">
    <location>
        <begin position="461"/>
        <end position="711"/>
    </location>
</feature>
<dbReference type="eggNOG" id="COG1026">
    <property type="taxonomic scope" value="Bacteria"/>
</dbReference>
<dbReference type="PANTHER" id="PTHR43016:SF13">
    <property type="entry name" value="PRESEQUENCE PROTEASE, MITOCHONDRIAL"/>
    <property type="match status" value="1"/>
</dbReference>
<dbReference type="FunFam" id="3.30.830.10:FF:000011">
    <property type="entry name" value="Presequence protease, mitochondrial"/>
    <property type="match status" value="1"/>
</dbReference>
<dbReference type="InterPro" id="IPR011765">
    <property type="entry name" value="Pept_M16_N"/>
</dbReference>
<dbReference type="SMART" id="SM01264">
    <property type="entry name" value="M16C_associated"/>
    <property type="match status" value="1"/>
</dbReference>
<dbReference type="SUPFAM" id="SSF63411">
    <property type="entry name" value="LuxS/MPP-like metallohydrolase"/>
    <property type="match status" value="4"/>
</dbReference>
<dbReference type="GO" id="GO:0016485">
    <property type="term" value="P:protein processing"/>
    <property type="evidence" value="ECO:0007669"/>
    <property type="project" value="TreeGrafter"/>
</dbReference>
<dbReference type="InterPro" id="IPR007863">
    <property type="entry name" value="Peptidase_M16_C"/>
</dbReference>
<dbReference type="GO" id="GO:0004222">
    <property type="term" value="F:metalloendopeptidase activity"/>
    <property type="evidence" value="ECO:0007669"/>
    <property type="project" value="TreeGrafter"/>
</dbReference>
<dbReference type="KEGG" id="sfc:Spiaf_2560"/>
<name>H9UM47_SPIAZ</name>
<dbReference type="HOGENOM" id="CLU_009165_1_0_12"/>
<dbReference type="Pfam" id="PF08367">
    <property type="entry name" value="M16C_assoc"/>
    <property type="match status" value="1"/>
</dbReference>
<evidence type="ECO:0000259" key="1">
    <source>
        <dbReference type="SMART" id="SM01264"/>
    </source>
</evidence>
<dbReference type="OrthoDB" id="9762027at2"/>
<dbReference type="PATRIC" id="fig|889378.3.peg.2536"/>
<dbReference type="Proteomes" id="UP000007383">
    <property type="component" value="Chromosome"/>
</dbReference>
<evidence type="ECO:0000313" key="3">
    <source>
        <dbReference type="Proteomes" id="UP000007383"/>
    </source>
</evidence>
<dbReference type="Pfam" id="PF22516">
    <property type="entry name" value="PreP_C"/>
    <property type="match status" value="1"/>
</dbReference>
<dbReference type="EMBL" id="CP003282">
    <property type="protein sequence ID" value="AFG38590.1"/>
    <property type="molecule type" value="Genomic_DNA"/>
</dbReference>
<dbReference type="Gene3D" id="3.30.830.10">
    <property type="entry name" value="Metalloenzyme, LuxS/M16 peptidase-like"/>
    <property type="match status" value="4"/>
</dbReference>
<dbReference type="GO" id="GO:0046872">
    <property type="term" value="F:metal ion binding"/>
    <property type="evidence" value="ECO:0007669"/>
    <property type="project" value="InterPro"/>
</dbReference>
<dbReference type="Pfam" id="PF00675">
    <property type="entry name" value="Peptidase_M16"/>
    <property type="match status" value="1"/>
</dbReference>
<sequence length="993" mass="110755">MSTGKQLTAGFRLQDTVEMPEFQATGTWWQHEATGCEVFHLHCDDPENMFAFGFPTVPADSTGVAHILEHTVLCGSRRYPLKDPFLRMLQSSVNTFLNAFTFPDKTVYPAASTVEKDLFNLMSVYGDAVFFPLLDPAMFRQEGHRLVYDLDGALGISGVVYNEMLGAFSSQESVEMRLCLNGLFPDTAYGHESGGDPDSIPHLNYQEFVEFHRTHYHPRNARVFLYGNIPAERYLEFLQEEFLQHFESGSAPNPIGSQPRWSEPRRIVQRVPGQGDPEATASVTLNWLLFPAVDAERVMAFEVLSEILLGTPGSPLQKRLLESGLGEDLSSPSGYESEIFETTFSVGLRGTSARRVEEIEAFVLHSIAEIIQQGFDPDLVEGTLRRFEFRTRELGSGGNVGLHLMRRAYQGWMHGATPWETLEFSRVFAALRQRIAQEPGYLGTLLQEYLLDNPHRLTVAVVPDPAREQEDADRRRQYLAELEAGHGPDDRERILREEEDLRRFQEQPDPPEAVAALPRLELDDVPREIRVIPQEVLQLRDGVSCCTTAIDSRGIVYLNIALEVGDLDGEAELLLPFLSATMTGLGVPGIPYDQMSHRIGLVFGGFRSDIEVTDHAETQQPHAILWLRTKFLAQYADEALDLIDQVLCRADFSDTARLREMLVEQRNDYRSSIIHNGSGFAGLRADAGLSQIELKEERLKGITQYLYLDALLQQPIEAVRAGLERLHDTVVRRCRTELQLTCDPGLVGDLTSRIPRQLGGLWAREYSTLPDIVLARDFREPALPAVGRPEALVTSTTVNFIAMALPGSLVFQPEFAAQTLISHLLSTSYLWERCRMQGGAYGASASLNGLSGIFRFVTYRDPQTTASLQAFLEAFSGLETDGLDPELIETAVIALVGKELRPLSPGAQGLIAYRRRKFGITDELRQENRDRLLGLTPGQVTEQLQSLGEALQQAVVSMVSSQDALQQLPADTQDPAAQLLRLAAENQIRIISG</sequence>
<dbReference type="STRING" id="889378.Spiaf_2560"/>
<dbReference type="InterPro" id="IPR011249">
    <property type="entry name" value="Metalloenz_LuxS/M16"/>
</dbReference>
<evidence type="ECO:0000313" key="2">
    <source>
        <dbReference type="EMBL" id="AFG38590.1"/>
    </source>
</evidence>
<proteinExistence type="predicted"/>
<dbReference type="InterPro" id="IPR055130">
    <property type="entry name" value="PreP_C"/>
</dbReference>
<reference evidence="3" key="1">
    <citation type="journal article" date="2013" name="Stand. Genomic Sci.">
        <title>Complete genome sequence of the halophilic bacterium Spirochaeta africana type strain (Z-7692(T)) from the alkaline Lake Magadi in the East African Rift.</title>
        <authorList>
            <person name="Liolos K."/>
            <person name="Abt B."/>
            <person name="Scheuner C."/>
            <person name="Teshima H."/>
            <person name="Held B."/>
            <person name="Lapidus A."/>
            <person name="Nolan M."/>
            <person name="Lucas S."/>
            <person name="Deshpande S."/>
            <person name="Cheng J.F."/>
            <person name="Tapia R."/>
            <person name="Goodwin L.A."/>
            <person name="Pitluck S."/>
            <person name="Pagani I."/>
            <person name="Ivanova N."/>
            <person name="Mavromatis K."/>
            <person name="Mikhailova N."/>
            <person name="Huntemann M."/>
            <person name="Pati A."/>
            <person name="Chen A."/>
            <person name="Palaniappan K."/>
            <person name="Land M."/>
            <person name="Rohde M."/>
            <person name="Tindall B.J."/>
            <person name="Detter J.C."/>
            <person name="Goker M."/>
            <person name="Bristow J."/>
            <person name="Eisen J.A."/>
            <person name="Markowitz V."/>
            <person name="Hugenholtz P."/>
            <person name="Woyke T."/>
            <person name="Klenk H.P."/>
            <person name="Kyrpides N.C."/>
        </authorList>
    </citation>
    <scope>NUCLEOTIDE SEQUENCE</scope>
    <source>
        <strain evidence="3">ATCC 700263 / DSM 8902 / Z-7692</strain>
    </source>
</reference>
<gene>
    <name evidence="2" type="ordered locus">Spiaf_2560</name>
</gene>
<protein>
    <submittedName>
        <fullName evidence="2">Putative Zn-dependent peptidase, insulinase</fullName>
    </submittedName>
</protein>
<keyword evidence="3" id="KW-1185">Reference proteome</keyword>
<dbReference type="PANTHER" id="PTHR43016">
    <property type="entry name" value="PRESEQUENCE PROTEASE"/>
    <property type="match status" value="1"/>
</dbReference>
<dbReference type="AlphaFoldDB" id="H9UM47"/>